<name>A0A397RVR1_9MOLU</name>
<dbReference type="PROSITE" id="PS50928">
    <property type="entry name" value="ABC_TM1"/>
    <property type="match status" value="1"/>
</dbReference>
<dbReference type="InterPro" id="IPR050809">
    <property type="entry name" value="UgpAE/MalFG_permease"/>
</dbReference>
<dbReference type="InterPro" id="IPR035906">
    <property type="entry name" value="MetI-like_sf"/>
</dbReference>
<dbReference type="AlphaFoldDB" id="A0A397RVR1"/>
<comment type="subcellular location">
    <subcellularLocation>
        <location evidence="1 7">Cell membrane</location>
        <topology evidence="1 7">Multi-pass membrane protein</topology>
    </subcellularLocation>
</comment>
<evidence type="ECO:0000256" key="1">
    <source>
        <dbReference type="ARBA" id="ARBA00004651"/>
    </source>
</evidence>
<dbReference type="OrthoDB" id="384651at2"/>
<dbReference type="Proteomes" id="UP000266506">
    <property type="component" value="Unassembled WGS sequence"/>
</dbReference>
<sequence>MQNVVVETNQDVVDEVERTKWKRTLHALARDWRLYVLLIPMIAFVFCFKYLPIRGLLTGFKWGNDNDLVYNNQWCGLYWFNQIFFGTSSSMFWRAFRNTFVNSMYGLIIGFPIPIILALLFSEIKTGWYRSIVQVCAYLPHFVSLTVVTTIISLWCEGTIVAGGATAAGGWVYNMCKTFGWLNVTNEAGEVSYLQESILSYPRYFRPIYQISGVWQDAGYNSIVFFAAILAISPTNYEAARIDGASKLQQIRYITFPGMAPTLVIMLIMRIGQILSVGYEQIILLVGNYSNAWETADVVSTFVYRMSGQAAGATGAEVVQQLGIVADLFNSILAMFLVLGANAISRRVSSTSLF</sequence>
<dbReference type="FunCoup" id="A0A397RVR1">
    <property type="interactions" value="53"/>
</dbReference>
<feature type="transmembrane region" description="Helical" evidence="7">
    <location>
        <begin position="100"/>
        <end position="120"/>
    </location>
</feature>
<dbReference type="GO" id="GO:0005886">
    <property type="term" value="C:plasma membrane"/>
    <property type="evidence" value="ECO:0007669"/>
    <property type="project" value="UniProtKB-SubCell"/>
</dbReference>
<proteinExistence type="inferred from homology"/>
<keyword evidence="10" id="KW-1185">Reference proteome</keyword>
<feature type="transmembrane region" description="Helical" evidence="7">
    <location>
        <begin position="251"/>
        <end position="271"/>
    </location>
</feature>
<keyword evidence="3" id="KW-1003">Cell membrane</keyword>
<protein>
    <submittedName>
        <fullName evidence="9">Putative aldouronate transport system permease protein</fullName>
    </submittedName>
</protein>
<evidence type="ECO:0000313" key="10">
    <source>
        <dbReference type="Proteomes" id="UP000266506"/>
    </source>
</evidence>
<evidence type="ECO:0000256" key="3">
    <source>
        <dbReference type="ARBA" id="ARBA00022475"/>
    </source>
</evidence>
<comment type="caution">
    <text evidence="9">The sequence shown here is derived from an EMBL/GenBank/DDBJ whole genome shotgun (WGS) entry which is preliminary data.</text>
</comment>
<dbReference type="Gene3D" id="1.10.3720.10">
    <property type="entry name" value="MetI-like"/>
    <property type="match status" value="1"/>
</dbReference>
<feature type="transmembrane region" description="Helical" evidence="7">
    <location>
        <begin position="32"/>
        <end position="51"/>
    </location>
</feature>
<evidence type="ECO:0000256" key="6">
    <source>
        <dbReference type="ARBA" id="ARBA00023136"/>
    </source>
</evidence>
<keyword evidence="5 7" id="KW-1133">Transmembrane helix</keyword>
<evidence type="ECO:0000256" key="7">
    <source>
        <dbReference type="RuleBase" id="RU363032"/>
    </source>
</evidence>
<keyword evidence="4 7" id="KW-0812">Transmembrane</keyword>
<dbReference type="InParanoid" id="A0A397RVR1"/>
<evidence type="ECO:0000256" key="2">
    <source>
        <dbReference type="ARBA" id="ARBA00022448"/>
    </source>
</evidence>
<keyword evidence="6 7" id="KW-0472">Membrane</keyword>
<evidence type="ECO:0000256" key="4">
    <source>
        <dbReference type="ARBA" id="ARBA00022692"/>
    </source>
</evidence>
<dbReference type="EMBL" id="QXEV01000006">
    <property type="protein sequence ID" value="RIA77798.1"/>
    <property type="molecule type" value="Genomic_DNA"/>
</dbReference>
<accession>A0A397RVR1</accession>
<dbReference type="InterPro" id="IPR000515">
    <property type="entry name" value="MetI-like"/>
</dbReference>
<dbReference type="PANTHER" id="PTHR43227">
    <property type="entry name" value="BLL4140 PROTEIN"/>
    <property type="match status" value="1"/>
</dbReference>
<comment type="similarity">
    <text evidence="7">Belongs to the binding-protein-dependent transport system permease family.</text>
</comment>
<evidence type="ECO:0000313" key="9">
    <source>
        <dbReference type="EMBL" id="RIA77798.1"/>
    </source>
</evidence>
<feature type="transmembrane region" description="Helical" evidence="7">
    <location>
        <begin position="324"/>
        <end position="344"/>
    </location>
</feature>
<feature type="domain" description="ABC transmembrane type-1" evidence="8">
    <location>
        <begin position="96"/>
        <end position="337"/>
    </location>
</feature>
<gene>
    <name evidence="9" type="ORF">EI71_00774</name>
</gene>
<dbReference type="CDD" id="cd06261">
    <property type="entry name" value="TM_PBP2"/>
    <property type="match status" value="1"/>
</dbReference>
<keyword evidence="2 7" id="KW-0813">Transport</keyword>
<evidence type="ECO:0000259" key="8">
    <source>
        <dbReference type="PROSITE" id="PS50928"/>
    </source>
</evidence>
<evidence type="ECO:0000256" key="5">
    <source>
        <dbReference type="ARBA" id="ARBA00022989"/>
    </source>
</evidence>
<organism evidence="9 10">
    <name type="scientific">Anaeroplasma bactoclasticum</name>
    <dbReference type="NCBI Taxonomy" id="2088"/>
    <lineage>
        <taxon>Bacteria</taxon>
        <taxon>Bacillati</taxon>
        <taxon>Mycoplasmatota</taxon>
        <taxon>Mollicutes</taxon>
        <taxon>Anaeroplasmatales</taxon>
        <taxon>Anaeroplasmataceae</taxon>
        <taxon>Anaeroplasma</taxon>
    </lineage>
</organism>
<reference evidence="9 10" key="1">
    <citation type="submission" date="2018-08" db="EMBL/GenBank/DDBJ databases">
        <title>Genomic Encyclopedia of Archaeal and Bacterial Type Strains, Phase II (KMG-II): from individual species to whole genera.</title>
        <authorList>
            <person name="Goeker M."/>
        </authorList>
    </citation>
    <scope>NUCLEOTIDE SEQUENCE [LARGE SCALE GENOMIC DNA]</scope>
    <source>
        <strain evidence="9 10">ATCC 27112</strain>
    </source>
</reference>
<dbReference type="PANTHER" id="PTHR43227:SF11">
    <property type="entry name" value="BLL4140 PROTEIN"/>
    <property type="match status" value="1"/>
</dbReference>
<dbReference type="RefSeq" id="WP_119015933.1">
    <property type="nucleotide sequence ID" value="NZ_QXEV01000006.1"/>
</dbReference>
<dbReference type="Pfam" id="PF00528">
    <property type="entry name" value="BPD_transp_1"/>
    <property type="match status" value="1"/>
</dbReference>
<dbReference type="SUPFAM" id="SSF161098">
    <property type="entry name" value="MetI-like"/>
    <property type="match status" value="1"/>
</dbReference>
<dbReference type="GO" id="GO:0055085">
    <property type="term" value="P:transmembrane transport"/>
    <property type="evidence" value="ECO:0007669"/>
    <property type="project" value="InterPro"/>
</dbReference>